<organism evidence="3 4">
    <name type="scientific">Trichobilharzia regenti</name>
    <name type="common">Nasal bird schistosome</name>
    <dbReference type="NCBI Taxonomy" id="157069"/>
    <lineage>
        <taxon>Eukaryota</taxon>
        <taxon>Metazoa</taxon>
        <taxon>Spiralia</taxon>
        <taxon>Lophotrochozoa</taxon>
        <taxon>Platyhelminthes</taxon>
        <taxon>Trematoda</taxon>
        <taxon>Digenea</taxon>
        <taxon>Strigeidida</taxon>
        <taxon>Schistosomatoidea</taxon>
        <taxon>Schistosomatidae</taxon>
        <taxon>Trichobilharzia</taxon>
    </lineage>
</organism>
<dbReference type="WBParaSite" id="TREG1_21500.2">
    <property type="protein sequence ID" value="TREG1_21500.2"/>
    <property type="gene ID" value="TREG1_21500"/>
</dbReference>
<evidence type="ECO:0000256" key="2">
    <source>
        <dbReference type="SAM" id="Phobius"/>
    </source>
</evidence>
<feature type="transmembrane region" description="Helical" evidence="2">
    <location>
        <begin position="226"/>
        <end position="248"/>
    </location>
</feature>
<sequence>MRIRERLPADTFKPNYNSKTISFTNSQWLQQLLSIAVRLNNATTSHEYSSLSTPNATTTNSIDNSNNNTKLNLNASSAATTTSSTGTTGCIILQLYDKNPDFLYNQEEYQDIDYSVLKMQIIIWTQKYLKPDDLFMDWFETVNRHIHHSSNTYHQNNYDNNNNNNINNEHNELSVTNITFCTENLRSLMIEGDKQMLDKYNGYTLNGDIYGIKNETKIENYGVSEVQILIVITLSCVLIICFFMAVILRIRSFCRRQSESRKQTRNDRDSALQVNFAYDVNETQIAEKSPIPSTTFGSNAYPRPMNRKAGVCRYNRIPPVYNNSNQRFCKKLNNHMYKTPTVFMIEDQAGDRHNKLYEDYSTLNHLKEIKRRHLLYSRRPENVIYQLPPIVSTCKNSNKLLKTNNNNNNNNNHCEKSKNIHSNKSIHRTNSF</sequence>
<dbReference type="PANTHER" id="PTHR16148:SF14">
    <property type="entry name" value="MYND-TYPE DOMAIN-CONTAINING PROTEIN"/>
    <property type="match status" value="1"/>
</dbReference>
<name>A0AA85JHC5_TRIRE</name>
<keyword evidence="2" id="KW-1133">Transmembrane helix</keyword>
<feature type="region of interest" description="Disordered" evidence="1">
    <location>
        <begin position="403"/>
        <end position="432"/>
    </location>
</feature>
<dbReference type="AlphaFoldDB" id="A0AA85JHC5"/>
<keyword evidence="2" id="KW-0812">Transmembrane</keyword>
<evidence type="ECO:0000313" key="3">
    <source>
        <dbReference type="Proteomes" id="UP000050795"/>
    </source>
</evidence>
<evidence type="ECO:0000313" key="4">
    <source>
        <dbReference type="WBParaSite" id="TREG1_21500.2"/>
    </source>
</evidence>
<reference evidence="4" key="2">
    <citation type="submission" date="2023-11" db="UniProtKB">
        <authorList>
            <consortium name="WormBaseParasite"/>
        </authorList>
    </citation>
    <scope>IDENTIFICATION</scope>
</reference>
<evidence type="ECO:0000256" key="1">
    <source>
        <dbReference type="SAM" id="MobiDB-lite"/>
    </source>
</evidence>
<accession>A0AA85JHC5</accession>
<keyword evidence="3" id="KW-1185">Reference proteome</keyword>
<reference evidence="3" key="1">
    <citation type="submission" date="2022-06" db="EMBL/GenBank/DDBJ databases">
        <authorList>
            <person name="Berger JAMES D."/>
            <person name="Berger JAMES D."/>
        </authorList>
    </citation>
    <scope>NUCLEOTIDE SEQUENCE [LARGE SCALE GENOMIC DNA]</scope>
</reference>
<dbReference type="Proteomes" id="UP000050795">
    <property type="component" value="Unassembled WGS sequence"/>
</dbReference>
<feature type="compositionally biased region" description="Low complexity" evidence="1">
    <location>
        <begin position="403"/>
        <end position="412"/>
    </location>
</feature>
<protein>
    <submittedName>
        <fullName evidence="4">Uncharacterized protein</fullName>
    </submittedName>
</protein>
<keyword evidence="2" id="KW-0472">Membrane</keyword>
<proteinExistence type="predicted"/>
<dbReference type="PANTHER" id="PTHR16148">
    <property type="entry name" value="NF-KAPPA-B-REPRESSING FACTOR-RELATED"/>
    <property type="match status" value="1"/>
</dbReference>
<feature type="compositionally biased region" description="Basic residues" evidence="1">
    <location>
        <begin position="419"/>
        <end position="432"/>
    </location>
</feature>